<evidence type="ECO:0000259" key="1">
    <source>
        <dbReference type="Pfam" id="PF08885"/>
    </source>
</evidence>
<dbReference type="Proteomes" id="UP000594042">
    <property type="component" value="Chromosome"/>
</dbReference>
<reference evidence="3" key="1">
    <citation type="submission" date="2020-07" db="EMBL/GenBank/DDBJ databases">
        <title>Complete genome sequencing of Coprobacter sp. strain 2CBH44.</title>
        <authorList>
            <person name="Sakamoto M."/>
            <person name="Murakami T."/>
            <person name="Mori H."/>
        </authorList>
    </citation>
    <scope>NUCLEOTIDE SEQUENCE [LARGE SCALE GENOMIC DNA]</scope>
    <source>
        <strain evidence="3">2CBH44</strain>
    </source>
</reference>
<organism evidence="2 3">
    <name type="scientific">Coprobacter secundus subsp. similis</name>
    <dbReference type="NCBI Taxonomy" id="2751153"/>
    <lineage>
        <taxon>Bacteria</taxon>
        <taxon>Pseudomonadati</taxon>
        <taxon>Bacteroidota</taxon>
        <taxon>Bacteroidia</taxon>
        <taxon>Bacteroidales</taxon>
        <taxon>Barnesiellaceae</taxon>
        <taxon>Coprobacter</taxon>
    </lineage>
</organism>
<proteinExistence type="predicted"/>
<dbReference type="InterPro" id="IPR014982">
    <property type="entry name" value="GSCFA"/>
</dbReference>
<protein>
    <recommendedName>
        <fullName evidence="1">GSCFA domain-containing protein</fullName>
    </recommendedName>
</protein>
<dbReference type="SUPFAM" id="SSF52266">
    <property type="entry name" value="SGNH hydrolase"/>
    <property type="match status" value="1"/>
</dbReference>
<dbReference type="KEGG" id="copr:Cop2CBH44_19310"/>
<sequence length="330" mass="39008">MEFRTIVSIKKLPYSITHEQKIMMLGSCFAENIGKYMLQYKFNIDLNPFGILYNPASIAHSLYMLLQNKTFAEFDLFREGQLWHSFSHHSRFSHIDLHTCLNEINTRLAQGAIILKNADWLIITWGTAWVYRLTETGEIVSNCHKLPEKYFIRQRLCPNEITDMWIPLISELLQENPRLKILMTVSPVRHFRDGAHANQLSKSTLLLATELLCCTFPDNCFYFPSYEIVMDELRDYRFYDSDMVHPSEQAVEYIWEQFSLSCFSEKTRQENAEWGKIFKSLNHKPLTSDLNAYKDFVMQNLFKLKKFHQKYPYFDLSNELKSLECLLKTL</sequence>
<dbReference type="EMBL" id="AP023322">
    <property type="protein sequence ID" value="BCI63578.1"/>
    <property type="molecule type" value="Genomic_DNA"/>
</dbReference>
<name>A0A7G1HZE8_9BACT</name>
<keyword evidence="3" id="KW-1185">Reference proteome</keyword>
<feature type="domain" description="GSCFA" evidence="1">
    <location>
        <begin position="21"/>
        <end position="258"/>
    </location>
</feature>
<evidence type="ECO:0000313" key="2">
    <source>
        <dbReference type="EMBL" id="BCI63578.1"/>
    </source>
</evidence>
<dbReference type="Pfam" id="PF08885">
    <property type="entry name" value="GSCFA"/>
    <property type="match status" value="1"/>
</dbReference>
<gene>
    <name evidence="2" type="ORF">Cop2CBH44_19310</name>
</gene>
<accession>A0A7G1HZE8</accession>
<dbReference type="RefSeq" id="WP_200754707.1">
    <property type="nucleotide sequence ID" value="NZ_AP023322.1"/>
</dbReference>
<evidence type="ECO:0000313" key="3">
    <source>
        <dbReference type="Proteomes" id="UP000594042"/>
    </source>
</evidence>
<dbReference type="AlphaFoldDB" id="A0A7G1HZE8"/>